<dbReference type="EMBL" id="MU842829">
    <property type="protein sequence ID" value="KAK2032570.1"/>
    <property type="molecule type" value="Genomic_DNA"/>
</dbReference>
<protein>
    <submittedName>
        <fullName evidence="1">Uncharacterized protein</fullName>
    </submittedName>
</protein>
<dbReference type="AlphaFoldDB" id="A0AAD9HNT8"/>
<proteinExistence type="predicted"/>
<accession>A0AAD9HNT8</accession>
<gene>
    <name evidence="1" type="ORF">LX32DRAFT_636112</name>
</gene>
<dbReference type="Proteomes" id="UP001232148">
    <property type="component" value="Unassembled WGS sequence"/>
</dbReference>
<reference evidence="1" key="1">
    <citation type="submission" date="2021-06" db="EMBL/GenBank/DDBJ databases">
        <title>Comparative genomics, transcriptomics and evolutionary studies reveal genomic signatures of adaptation to plant cell wall in hemibiotrophic fungi.</title>
        <authorList>
            <consortium name="DOE Joint Genome Institute"/>
            <person name="Baroncelli R."/>
            <person name="Diaz J.F."/>
            <person name="Benocci T."/>
            <person name="Peng M."/>
            <person name="Battaglia E."/>
            <person name="Haridas S."/>
            <person name="Andreopoulos W."/>
            <person name="Labutti K."/>
            <person name="Pangilinan J."/>
            <person name="Floch G.L."/>
            <person name="Makela M.R."/>
            <person name="Henrissat B."/>
            <person name="Grigoriev I.V."/>
            <person name="Crouch J.A."/>
            <person name="De Vries R.P."/>
            <person name="Sukno S.A."/>
            <person name="Thon M.R."/>
        </authorList>
    </citation>
    <scope>NUCLEOTIDE SEQUENCE</scope>
    <source>
        <strain evidence="1">MAFF235873</strain>
    </source>
</reference>
<name>A0AAD9HNT8_9PEZI</name>
<keyword evidence="2" id="KW-1185">Reference proteome</keyword>
<sequence>MQVIRPSSRQPRNLCIIFLQFPCSAFLHFANNPHPRITHTVCAVFHQVAGRRLTLLLATLPSVWLNPQDVFLQLWLGVPCRPPISVQTSWGHLKQKTITCGTTGWKPKCR</sequence>
<comment type="caution">
    <text evidence="1">The sequence shown here is derived from an EMBL/GenBank/DDBJ whole genome shotgun (WGS) entry which is preliminary data.</text>
</comment>
<evidence type="ECO:0000313" key="2">
    <source>
        <dbReference type="Proteomes" id="UP001232148"/>
    </source>
</evidence>
<evidence type="ECO:0000313" key="1">
    <source>
        <dbReference type="EMBL" id="KAK2032570.1"/>
    </source>
</evidence>
<organism evidence="1 2">
    <name type="scientific">Colletotrichum zoysiae</name>
    <dbReference type="NCBI Taxonomy" id="1216348"/>
    <lineage>
        <taxon>Eukaryota</taxon>
        <taxon>Fungi</taxon>
        <taxon>Dikarya</taxon>
        <taxon>Ascomycota</taxon>
        <taxon>Pezizomycotina</taxon>
        <taxon>Sordariomycetes</taxon>
        <taxon>Hypocreomycetidae</taxon>
        <taxon>Glomerellales</taxon>
        <taxon>Glomerellaceae</taxon>
        <taxon>Colletotrichum</taxon>
        <taxon>Colletotrichum graminicola species complex</taxon>
    </lineage>
</organism>